<dbReference type="PANTHER" id="PTHR42858">
    <property type="entry name" value="AMINOTRANSFERASE"/>
    <property type="match status" value="1"/>
</dbReference>
<dbReference type="AlphaFoldDB" id="B8MHC4"/>
<dbReference type="InParanoid" id="B8MHC4"/>
<dbReference type="Proteomes" id="UP000001745">
    <property type="component" value="Unassembled WGS sequence"/>
</dbReference>
<dbReference type="PhylomeDB" id="B8MHC4"/>
<gene>
    <name evidence="1" type="ORF">TSTA_021600</name>
</gene>
<dbReference type="EMBL" id="EQ962656">
    <property type="protein sequence ID" value="EED17103.1"/>
    <property type="molecule type" value="Genomic_DNA"/>
</dbReference>
<sequence>MDDCYDSLPWTFQQHETNSVNGDSKAAPTPPPPRLVDVDNSMPEGDLMWENAISNGSFSKVFGPGMRCGWVEATAEFTKRLNEVTKTIEEYLGPLSVKVKIGRLHALIDNNTEQSLAGQVMGGFFIYILFREGIAADDVATVSLKEYNLRGNEG</sequence>
<dbReference type="eggNOG" id="KOG0634">
    <property type="taxonomic scope" value="Eukaryota"/>
</dbReference>
<dbReference type="SUPFAM" id="SSF53383">
    <property type="entry name" value="PLP-dependent transferases"/>
    <property type="match status" value="1"/>
</dbReference>
<proteinExistence type="predicted"/>
<accession>B8MHC4</accession>
<dbReference type="STRING" id="441959.B8MHC4"/>
<dbReference type="GO" id="GO:0047536">
    <property type="term" value="F:2-aminoadipate transaminase activity"/>
    <property type="evidence" value="ECO:0007669"/>
    <property type="project" value="TreeGrafter"/>
</dbReference>
<dbReference type="VEuPathDB" id="FungiDB:TSTA_021600"/>
<organism evidence="1 2">
    <name type="scientific">Talaromyces stipitatus (strain ATCC 10500 / CBS 375.48 / QM 6759 / NRRL 1006)</name>
    <name type="common">Penicillium stipitatum</name>
    <dbReference type="NCBI Taxonomy" id="441959"/>
    <lineage>
        <taxon>Eukaryota</taxon>
        <taxon>Fungi</taxon>
        <taxon>Dikarya</taxon>
        <taxon>Ascomycota</taxon>
        <taxon>Pezizomycotina</taxon>
        <taxon>Eurotiomycetes</taxon>
        <taxon>Eurotiomycetidae</taxon>
        <taxon>Eurotiales</taxon>
        <taxon>Trichocomaceae</taxon>
        <taxon>Talaromyces</taxon>
        <taxon>Talaromyces sect. Talaromyces</taxon>
    </lineage>
</organism>
<protein>
    <submittedName>
        <fullName evidence="1">Uncharacterized protein</fullName>
    </submittedName>
</protein>
<dbReference type="InterPro" id="IPR015424">
    <property type="entry name" value="PyrdxlP-dep_Trfase"/>
</dbReference>
<dbReference type="OrthoDB" id="7042322at2759"/>
<dbReference type="HOGENOM" id="CLU_1705428_0_0_1"/>
<evidence type="ECO:0000313" key="2">
    <source>
        <dbReference type="Proteomes" id="UP000001745"/>
    </source>
</evidence>
<keyword evidence="2" id="KW-1185">Reference proteome</keyword>
<dbReference type="GeneID" id="8098426"/>
<name>B8MHC4_TALSN</name>
<reference evidence="2" key="1">
    <citation type="journal article" date="2015" name="Genome Announc.">
        <title>Genome sequence of the AIDS-associated pathogen Penicillium marneffei (ATCC18224) and its near taxonomic relative Talaromyces stipitatus (ATCC10500).</title>
        <authorList>
            <person name="Nierman W.C."/>
            <person name="Fedorova-Abrams N.D."/>
            <person name="Andrianopoulos A."/>
        </authorList>
    </citation>
    <scope>NUCLEOTIDE SEQUENCE [LARGE SCALE GENOMIC DNA]</scope>
    <source>
        <strain evidence="2">ATCC 10500 / CBS 375.48 / QM 6759 / NRRL 1006</strain>
    </source>
</reference>
<evidence type="ECO:0000313" key="1">
    <source>
        <dbReference type="EMBL" id="EED17103.1"/>
    </source>
</evidence>
<dbReference type="PANTHER" id="PTHR42858:SF1">
    <property type="entry name" value="LD15494P"/>
    <property type="match status" value="1"/>
</dbReference>
<dbReference type="RefSeq" id="XP_002484337.1">
    <property type="nucleotide sequence ID" value="XM_002484292.1"/>
</dbReference>
<dbReference type="Gene3D" id="3.40.640.10">
    <property type="entry name" value="Type I PLP-dependent aspartate aminotransferase-like (Major domain)"/>
    <property type="match status" value="1"/>
</dbReference>
<dbReference type="InterPro" id="IPR015421">
    <property type="entry name" value="PyrdxlP-dep_Trfase_major"/>
</dbReference>